<comment type="cofactor">
    <cofactor evidence="1">
        <name>[4Fe-4S] cluster</name>
        <dbReference type="ChEBI" id="CHEBI:49883"/>
    </cofactor>
</comment>
<dbReference type="InterPro" id="IPR036724">
    <property type="entry name" value="Cobalamin-bd_sf"/>
</dbReference>
<dbReference type="SUPFAM" id="SSF52242">
    <property type="entry name" value="Cobalamin (vitamin B12)-binding domain"/>
    <property type="match status" value="1"/>
</dbReference>
<gene>
    <name evidence="7" type="ORF">S06H3_57382</name>
</gene>
<evidence type="ECO:0000256" key="5">
    <source>
        <dbReference type="ARBA" id="ARBA00023014"/>
    </source>
</evidence>
<feature type="non-terminal residue" evidence="7">
    <location>
        <position position="131"/>
    </location>
</feature>
<keyword evidence="5" id="KW-0411">Iron-sulfur</keyword>
<evidence type="ECO:0000259" key="6">
    <source>
        <dbReference type="PROSITE" id="PS51332"/>
    </source>
</evidence>
<name>X1QUP5_9ZZZZ</name>
<dbReference type="Pfam" id="PF02310">
    <property type="entry name" value="B12-binding"/>
    <property type="match status" value="1"/>
</dbReference>
<dbReference type="GO" id="GO:0046872">
    <property type="term" value="F:metal ion binding"/>
    <property type="evidence" value="ECO:0007669"/>
    <property type="project" value="UniProtKB-KW"/>
</dbReference>
<evidence type="ECO:0000256" key="4">
    <source>
        <dbReference type="ARBA" id="ARBA00023004"/>
    </source>
</evidence>
<dbReference type="GO" id="GO:0051536">
    <property type="term" value="F:iron-sulfur cluster binding"/>
    <property type="evidence" value="ECO:0007669"/>
    <property type="project" value="UniProtKB-KW"/>
</dbReference>
<evidence type="ECO:0000256" key="3">
    <source>
        <dbReference type="ARBA" id="ARBA00022723"/>
    </source>
</evidence>
<accession>X1QUP5</accession>
<evidence type="ECO:0000256" key="2">
    <source>
        <dbReference type="ARBA" id="ARBA00022691"/>
    </source>
</evidence>
<dbReference type="Gene3D" id="3.40.50.280">
    <property type="entry name" value="Cobalamin-binding domain"/>
    <property type="match status" value="1"/>
</dbReference>
<dbReference type="PANTHER" id="PTHR43409">
    <property type="entry name" value="ANAEROBIC MAGNESIUM-PROTOPORPHYRIN IX MONOMETHYL ESTER CYCLASE-RELATED"/>
    <property type="match status" value="1"/>
</dbReference>
<protein>
    <recommendedName>
        <fullName evidence="6">B12-binding domain-containing protein</fullName>
    </recommendedName>
</protein>
<keyword evidence="4" id="KW-0408">Iron</keyword>
<organism evidence="7">
    <name type="scientific">marine sediment metagenome</name>
    <dbReference type="NCBI Taxonomy" id="412755"/>
    <lineage>
        <taxon>unclassified sequences</taxon>
        <taxon>metagenomes</taxon>
        <taxon>ecological metagenomes</taxon>
    </lineage>
</organism>
<reference evidence="7" key="1">
    <citation type="journal article" date="2014" name="Front. Microbiol.">
        <title>High frequency of phylogenetically diverse reductive dehalogenase-homologous genes in deep subseafloor sedimentary metagenomes.</title>
        <authorList>
            <person name="Kawai M."/>
            <person name="Futagami T."/>
            <person name="Toyoda A."/>
            <person name="Takaki Y."/>
            <person name="Nishi S."/>
            <person name="Hori S."/>
            <person name="Arai W."/>
            <person name="Tsubouchi T."/>
            <person name="Morono Y."/>
            <person name="Uchiyama I."/>
            <person name="Ito T."/>
            <person name="Fujiyama A."/>
            <person name="Inagaki F."/>
            <person name="Takami H."/>
        </authorList>
    </citation>
    <scope>NUCLEOTIDE SEQUENCE</scope>
    <source>
        <strain evidence="7">Expedition CK06-06</strain>
    </source>
</reference>
<dbReference type="EMBL" id="BARV01037034">
    <property type="protein sequence ID" value="GAI58521.1"/>
    <property type="molecule type" value="Genomic_DNA"/>
</dbReference>
<comment type="caution">
    <text evidence="7">The sequence shown here is derived from an EMBL/GenBank/DDBJ whole genome shotgun (WGS) entry which is preliminary data.</text>
</comment>
<dbReference type="PROSITE" id="PS51332">
    <property type="entry name" value="B12_BINDING"/>
    <property type="match status" value="1"/>
</dbReference>
<feature type="domain" description="B12-binding" evidence="6">
    <location>
        <begin position="7"/>
        <end position="131"/>
    </location>
</feature>
<dbReference type="AlphaFoldDB" id="X1QUP5"/>
<dbReference type="InterPro" id="IPR051198">
    <property type="entry name" value="BchE-like"/>
</dbReference>
<proteinExistence type="predicted"/>
<evidence type="ECO:0000313" key="7">
    <source>
        <dbReference type="EMBL" id="GAI58521.1"/>
    </source>
</evidence>
<keyword evidence="2" id="KW-0949">S-adenosyl-L-methionine</keyword>
<sequence length="131" mass="14639">MDLPMKIALIRLPATYADWYKRPALGIAYIAACLQSKGYNCKIFDAYFHSWCQAELLQQVKNYNPDVAGLTAMTHEINHAANFATQLKAQMNIPIIIGGCHVTALPQKTLAEFPIFDYGVYGEGEKTIIEL</sequence>
<dbReference type="InterPro" id="IPR006158">
    <property type="entry name" value="Cobalamin-bd"/>
</dbReference>
<dbReference type="GO" id="GO:0031419">
    <property type="term" value="F:cobalamin binding"/>
    <property type="evidence" value="ECO:0007669"/>
    <property type="project" value="InterPro"/>
</dbReference>
<evidence type="ECO:0000256" key="1">
    <source>
        <dbReference type="ARBA" id="ARBA00001966"/>
    </source>
</evidence>
<keyword evidence="3" id="KW-0479">Metal-binding</keyword>